<accession>A0A4Y7RTL4</accession>
<dbReference type="InterPro" id="IPR001451">
    <property type="entry name" value="Hexapep"/>
</dbReference>
<dbReference type="InterPro" id="IPR011004">
    <property type="entry name" value="Trimer_LpxA-like_sf"/>
</dbReference>
<dbReference type="InterPro" id="IPR050484">
    <property type="entry name" value="Transf_Hexapept/Carb_Anhydrase"/>
</dbReference>
<reference evidence="1 2" key="1">
    <citation type="journal article" date="2018" name="Environ. Microbiol.">
        <title>Novel energy conservation strategies and behaviour of Pelotomaculum schinkii driving syntrophic propionate catabolism.</title>
        <authorList>
            <person name="Hidalgo-Ahumada C.A.P."/>
            <person name="Nobu M.K."/>
            <person name="Narihiro T."/>
            <person name="Tamaki H."/>
            <person name="Liu W.T."/>
            <person name="Kamagata Y."/>
            <person name="Stams A.J.M."/>
            <person name="Imachi H."/>
            <person name="Sousa D.Z."/>
        </authorList>
    </citation>
    <scope>NUCLEOTIDE SEQUENCE [LARGE SCALE GENOMIC DNA]</scope>
    <source>
        <strain evidence="1 2">MGP</strain>
    </source>
</reference>
<organism evidence="1 2">
    <name type="scientific">Pelotomaculum propionicicum</name>
    <dbReference type="NCBI Taxonomy" id="258475"/>
    <lineage>
        <taxon>Bacteria</taxon>
        <taxon>Bacillati</taxon>
        <taxon>Bacillota</taxon>
        <taxon>Clostridia</taxon>
        <taxon>Eubacteriales</taxon>
        <taxon>Desulfotomaculaceae</taxon>
        <taxon>Pelotomaculum</taxon>
    </lineage>
</organism>
<keyword evidence="1" id="KW-0012">Acyltransferase</keyword>
<dbReference type="EC" id="2.3.1.89" evidence="1"/>
<keyword evidence="2" id="KW-1185">Reference proteome</keyword>
<name>A0A4Y7RTL4_9FIRM</name>
<evidence type="ECO:0000313" key="2">
    <source>
        <dbReference type="Proteomes" id="UP000297597"/>
    </source>
</evidence>
<dbReference type="AlphaFoldDB" id="A0A4Y7RTL4"/>
<proteinExistence type="predicted"/>
<dbReference type="PANTHER" id="PTHR13061:SF29">
    <property type="entry name" value="GAMMA CARBONIC ANHYDRASE-LIKE 1, MITOCHONDRIAL-RELATED"/>
    <property type="match status" value="1"/>
</dbReference>
<dbReference type="Proteomes" id="UP000297597">
    <property type="component" value="Unassembled WGS sequence"/>
</dbReference>
<dbReference type="PANTHER" id="PTHR13061">
    <property type="entry name" value="DYNACTIN SUBUNIT P25"/>
    <property type="match status" value="1"/>
</dbReference>
<dbReference type="Pfam" id="PF00132">
    <property type="entry name" value="Hexapep"/>
    <property type="match status" value="1"/>
</dbReference>
<dbReference type="CDD" id="cd04645">
    <property type="entry name" value="LbH_gamma_CA_like"/>
    <property type="match status" value="1"/>
</dbReference>
<dbReference type="SUPFAM" id="SSF51161">
    <property type="entry name" value="Trimeric LpxA-like enzymes"/>
    <property type="match status" value="1"/>
</dbReference>
<dbReference type="InterPro" id="IPR047324">
    <property type="entry name" value="LbH_gamma_CA-like"/>
</dbReference>
<evidence type="ECO:0000313" key="1">
    <source>
        <dbReference type="EMBL" id="TEB12344.1"/>
    </source>
</evidence>
<keyword evidence="1" id="KW-0808">Transferase</keyword>
<dbReference type="OrthoDB" id="9803036at2"/>
<dbReference type="Gene3D" id="2.160.10.10">
    <property type="entry name" value="Hexapeptide repeat proteins"/>
    <property type="match status" value="1"/>
</dbReference>
<gene>
    <name evidence="1" type="primary">dapH</name>
    <name evidence="1" type="ORF">Pmgp_00961</name>
</gene>
<dbReference type="EMBL" id="QFFZ01000007">
    <property type="protein sequence ID" value="TEB12344.1"/>
    <property type="molecule type" value="Genomic_DNA"/>
</dbReference>
<protein>
    <submittedName>
        <fullName evidence="1">2,3,4,5-tetrahydropyridine-2,6-dicarboxylate N-acetyltransferase</fullName>
        <ecNumber evidence="1">2.3.1.89</ecNumber>
    </submittedName>
</protein>
<dbReference type="RefSeq" id="WP_134212841.1">
    <property type="nucleotide sequence ID" value="NZ_QFFZ01000007.1"/>
</dbReference>
<comment type="caution">
    <text evidence="1">The sequence shown here is derived from an EMBL/GenBank/DDBJ whole genome shotgun (WGS) entry which is preliminary data.</text>
</comment>
<sequence>MIYLYEGVEPVIDQTAFIAPGAVVIGKVRVGPQASIWYNTVVRGDYDQVSIGACTSIQDGSILHEHAGFPLFVGERVTVGHRVVLHGCTIEDDAYIGMGSIILNGARIGAGAVIGAGSLVLQGQDIPPGMLAMGAPAKVVRAIKEEELPRFRGAVGRYLNLAEKHRGIVRLS</sequence>
<dbReference type="GO" id="GO:0047200">
    <property type="term" value="F:tetrahydrodipicolinate N-acetyltransferase activity"/>
    <property type="evidence" value="ECO:0007669"/>
    <property type="project" value="UniProtKB-EC"/>
</dbReference>